<proteinExistence type="predicted"/>
<accession>A0A0K2V282</accession>
<sequence length="85" mass="9985">MIKTHLLCLHIHSRRQKLPIPQLGPILIYEEIHRQFLLVVVYLNSCYPESVRLNEVHICKNNQLQLQESILLQLHISESGRNSSF</sequence>
<protein>
    <submittedName>
        <fullName evidence="1">Uncharacterized protein</fullName>
    </submittedName>
</protein>
<name>A0A0K2V282_LEPSM</name>
<evidence type="ECO:0000313" key="1">
    <source>
        <dbReference type="EMBL" id="CDW44272.1"/>
    </source>
</evidence>
<dbReference type="AlphaFoldDB" id="A0A0K2V282"/>
<reference evidence="1" key="1">
    <citation type="submission" date="2014-05" db="EMBL/GenBank/DDBJ databases">
        <authorList>
            <person name="Chronopoulou M."/>
        </authorList>
    </citation>
    <scope>NUCLEOTIDE SEQUENCE</scope>
    <source>
        <tissue evidence="1">Whole organism</tissue>
    </source>
</reference>
<organism evidence="1">
    <name type="scientific">Lepeophtheirus salmonis</name>
    <name type="common">Salmon louse</name>
    <name type="synonym">Caligus salmonis</name>
    <dbReference type="NCBI Taxonomy" id="72036"/>
    <lineage>
        <taxon>Eukaryota</taxon>
        <taxon>Metazoa</taxon>
        <taxon>Ecdysozoa</taxon>
        <taxon>Arthropoda</taxon>
        <taxon>Crustacea</taxon>
        <taxon>Multicrustacea</taxon>
        <taxon>Hexanauplia</taxon>
        <taxon>Copepoda</taxon>
        <taxon>Siphonostomatoida</taxon>
        <taxon>Caligidae</taxon>
        <taxon>Lepeophtheirus</taxon>
    </lineage>
</organism>
<dbReference type="EMBL" id="HACA01026911">
    <property type="protein sequence ID" value="CDW44272.1"/>
    <property type="molecule type" value="Transcribed_RNA"/>
</dbReference>